<evidence type="ECO:0000256" key="1">
    <source>
        <dbReference type="SAM" id="SignalP"/>
    </source>
</evidence>
<organism evidence="2 3">
    <name type="scientific">Ephemerocybe angulata</name>
    <dbReference type="NCBI Taxonomy" id="980116"/>
    <lineage>
        <taxon>Eukaryota</taxon>
        <taxon>Fungi</taxon>
        <taxon>Dikarya</taxon>
        <taxon>Basidiomycota</taxon>
        <taxon>Agaricomycotina</taxon>
        <taxon>Agaricomycetes</taxon>
        <taxon>Agaricomycetidae</taxon>
        <taxon>Agaricales</taxon>
        <taxon>Agaricineae</taxon>
        <taxon>Psathyrellaceae</taxon>
        <taxon>Ephemerocybe</taxon>
    </lineage>
</organism>
<reference evidence="2 3" key="1">
    <citation type="journal article" date="2020" name="ISME J.">
        <title>Uncovering the hidden diversity of litter-decomposition mechanisms in mushroom-forming fungi.</title>
        <authorList>
            <person name="Floudas D."/>
            <person name="Bentzer J."/>
            <person name="Ahren D."/>
            <person name="Johansson T."/>
            <person name="Persson P."/>
            <person name="Tunlid A."/>
        </authorList>
    </citation>
    <scope>NUCLEOTIDE SEQUENCE [LARGE SCALE GENOMIC DNA]</scope>
    <source>
        <strain evidence="2 3">CBS 175.51</strain>
    </source>
</reference>
<dbReference type="AlphaFoldDB" id="A0A8H5BIK6"/>
<feature type="signal peptide" evidence="1">
    <location>
        <begin position="1"/>
        <end position="21"/>
    </location>
</feature>
<dbReference type="InterPro" id="IPR036318">
    <property type="entry name" value="FAD-bd_PCMH-like_sf"/>
</dbReference>
<dbReference type="GO" id="GO:0050660">
    <property type="term" value="F:flavin adenine dinucleotide binding"/>
    <property type="evidence" value="ECO:0007669"/>
    <property type="project" value="InterPro"/>
</dbReference>
<accession>A0A8H5BIK6</accession>
<dbReference type="OrthoDB" id="9983560at2759"/>
<evidence type="ECO:0000313" key="2">
    <source>
        <dbReference type="EMBL" id="KAF5323970.1"/>
    </source>
</evidence>
<keyword evidence="3" id="KW-1185">Reference proteome</keyword>
<name>A0A8H5BIK6_9AGAR</name>
<dbReference type="SUPFAM" id="SSF56176">
    <property type="entry name" value="FAD-binding/transporter-associated domain-like"/>
    <property type="match status" value="1"/>
</dbReference>
<protein>
    <submittedName>
        <fullName evidence="2">Uncharacterized protein</fullName>
    </submittedName>
</protein>
<dbReference type="InterPro" id="IPR016169">
    <property type="entry name" value="FAD-bd_PCMH_sub2"/>
</dbReference>
<dbReference type="Gene3D" id="3.30.465.10">
    <property type="match status" value="1"/>
</dbReference>
<dbReference type="EMBL" id="JAACJK010000165">
    <property type="protein sequence ID" value="KAF5323970.1"/>
    <property type="molecule type" value="Genomic_DNA"/>
</dbReference>
<gene>
    <name evidence="2" type="ORF">D9611_008428</name>
</gene>
<feature type="chain" id="PRO_5034003529" evidence="1">
    <location>
        <begin position="22"/>
        <end position="191"/>
    </location>
</feature>
<sequence length="191" mass="21414">MRSLFTLLGALSLNLLPSSRAQNTEITFTDSDIAAASSNIVTRPGGQRYACKSYPGDRAYPWTAAWASFNRTVGRNLQLAIPPGAVCYQTLDGTIQTFDAAKCAEVQTNWGDEQWKGFYGDYVVLAKTREHIKYTIDFARKNNLRLIIRNTGHDFMGRSTGWGSLILTHMRSRMCRLSRSIRARVRGGKEL</sequence>
<dbReference type="Proteomes" id="UP000541558">
    <property type="component" value="Unassembled WGS sequence"/>
</dbReference>
<proteinExistence type="predicted"/>
<evidence type="ECO:0000313" key="3">
    <source>
        <dbReference type="Proteomes" id="UP000541558"/>
    </source>
</evidence>
<keyword evidence="1" id="KW-0732">Signal</keyword>
<comment type="caution">
    <text evidence="2">The sequence shown here is derived from an EMBL/GenBank/DDBJ whole genome shotgun (WGS) entry which is preliminary data.</text>
</comment>